<keyword evidence="2" id="KW-1185">Reference proteome</keyword>
<proteinExistence type="predicted"/>
<dbReference type="GO" id="GO:0048012">
    <property type="term" value="P:hepatocyte growth factor receptor signaling pathway"/>
    <property type="evidence" value="ECO:0007669"/>
    <property type="project" value="InterPro"/>
</dbReference>
<evidence type="ECO:0000313" key="2">
    <source>
        <dbReference type="Proteomes" id="UP000504623"/>
    </source>
</evidence>
<feature type="region of interest" description="Disordered" evidence="1">
    <location>
        <begin position="329"/>
        <end position="349"/>
    </location>
</feature>
<feature type="region of interest" description="Disordered" evidence="1">
    <location>
        <begin position="1"/>
        <end position="26"/>
    </location>
</feature>
<feature type="compositionally biased region" description="Polar residues" evidence="1">
    <location>
        <begin position="8"/>
        <end position="23"/>
    </location>
</feature>
<dbReference type="CTD" id="200958"/>
<dbReference type="InterPro" id="IPR034551">
    <property type="entry name" value="MUC20"/>
</dbReference>
<dbReference type="Proteomes" id="UP000504623">
    <property type="component" value="Unplaced"/>
</dbReference>
<dbReference type="OrthoDB" id="9451599at2759"/>
<protein>
    <submittedName>
        <fullName evidence="3">Mucin-20</fullName>
    </submittedName>
</protein>
<feature type="compositionally biased region" description="Polar residues" evidence="1">
    <location>
        <begin position="329"/>
        <end position="347"/>
    </location>
</feature>
<reference evidence="3" key="1">
    <citation type="submission" date="2025-08" db="UniProtKB">
        <authorList>
            <consortium name="RefSeq"/>
        </authorList>
    </citation>
    <scope>IDENTIFICATION</scope>
    <source>
        <tissue evidence="3">Spleen</tissue>
    </source>
</reference>
<accession>A0A9B0TZF5</accession>
<dbReference type="GeneID" id="102836488"/>
<dbReference type="RefSeq" id="XP_006869494.1">
    <property type="nucleotide sequence ID" value="XM_006869432.1"/>
</dbReference>
<dbReference type="AlphaFoldDB" id="A0A9B0TZF5"/>
<evidence type="ECO:0000313" key="3">
    <source>
        <dbReference type="RefSeq" id="XP_006869494.1"/>
    </source>
</evidence>
<evidence type="ECO:0000256" key="1">
    <source>
        <dbReference type="SAM" id="MobiDB-lite"/>
    </source>
</evidence>
<gene>
    <name evidence="3" type="primary">MUC20</name>
</gene>
<dbReference type="PANTHER" id="PTHR37358:SF1">
    <property type="entry name" value="MUCIN-20"/>
    <property type="match status" value="1"/>
</dbReference>
<dbReference type="PANTHER" id="PTHR37358">
    <property type="entry name" value="MUCIN-20"/>
    <property type="match status" value="1"/>
</dbReference>
<sequence>MSAVTARIRTSSEGGFQTTAATETSRHVPLETQTLRTETYAGIFTPVGTASEAETRDTKTISRETKTMPYKFMIVVNNPLEISATSSSTAIMGMITDETVMGSDHREAALDILCMDGSSEEGKMIMTDVLTLTHTSAEAENMTLTLERSIFSDISFPAITTSSTPDPDSTAPTKAWVAYTITDIELINCSLIETETTAIIPGRSDTNHSPTKGIEALSSLEMSALPNSTQAKSHTIKNTTSVKTWSTTSTTGSVIPGERETTIKATTPNGALVAVSTDSLEETAISHMEVSESVTISIEAESTTSKVITSAISSPTVHNSSEETTIKSATPSETLKTNSTTSRTFPTSRGPLLSVHLTTANSSGAANITLTKTTNSAKTPKIASTTRGKLPTAMAQTNLTTKDGDGGFFLLRLSVASPEDLTNSRVAERLMRQLRHELHAHMLPIQVSLLSIRKN</sequence>
<name>A0A9B0TZF5_CHRAS</name>
<organism evidence="2 3">
    <name type="scientific">Chrysochloris asiatica</name>
    <name type="common">Cape golden mole</name>
    <dbReference type="NCBI Taxonomy" id="185453"/>
    <lineage>
        <taxon>Eukaryota</taxon>
        <taxon>Metazoa</taxon>
        <taxon>Chordata</taxon>
        <taxon>Craniata</taxon>
        <taxon>Vertebrata</taxon>
        <taxon>Euteleostomi</taxon>
        <taxon>Mammalia</taxon>
        <taxon>Eutheria</taxon>
        <taxon>Afrotheria</taxon>
        <taxon>Chrysochloridae</taxon>
        <taxon>Chrysochlorinae</taxon>
        <taxon>Chrysochloris</taxon>
    </lineage>
</organism>